<keyword evidence="8" id="KW-1185">Reference proteome</keyword>
<dbReference type="OrthoDB" id="5189995at2"/>
<dbReference type="AlphaFoldDB" id="A0A1A9EWW1"/>
<evidence type="ECO:0000256" key="6">
    <source>
        <dbReference type="RuleBase" id="RU363041"/>
    </source>
</evidence>
<dbReference type="GO" id="GO:0005886">
    <property type="term" value="C:plasma membrane"/>
    <property type="evidence" value="ECO:0007669"/>
    <property type="project" value="UniProtKB-SubCell"/>
</dbReference>
<feature type="transmembrane region" description="Helical" evidence="6">
    <location>
        <begin position="241"/>
        <end position="259"/>
    </location>
</feature>
<comment type="subcellular location">
    <subcellularLocation>
        <location evidence="6">Cell membrane</location>
        <topology evidence="6">Multi-pass membrane protein</topology>
    </subcellularLocation>
    <subcellularLocation>
        <location evidence="1">Membrane</location>
        <topology evidence="1">Multi-pass membrane protein</topology>
    </subcellularLocation>
</comment>
<name>A0A1A9EWW1_9GAMM</name>
<dbReference type="InterPro" id="IPR051598">
    <property type="entry name" value="TSUP/Inactive_protease-like"/>
</dbReference>
<dbReference type="KEGG" id="mars:A8C75_06400"/>
<gene>
    <name evidence="7" type="ORF">A8C75_06400</name>
</gene>
<feature type="transmembrane region" description="Helical" evidence="6">
    <location>
        <begin position="150"/>
        <end position="177"/>
    </location>
</feature>
<dbReference type="RefSeq" id="WP_067379642.1">
    <property type="nucleotide sequence ID" value="NZ_CP015839.1"/>
</dbReference>
<feature type="transmembrane region" description="Helical" evidence="6">
    <location>
        <begin position="102"/>
        <end position="120"/>
    </location>
</feature>
<evidence type="ECO:0000256" key="1">
    <source>
        <dbReference type="ARBA" id="ARBA00004141"/>
    </source>
</evidence>
<keyword evidence="4 6" id="KW-1133">Transmembrane helix</keyword>
<keyword evidence="5 6" id="KW-0472">Membrane</keyword>
<dbReference type="STRING" id="1821621.A8C75_06400"/>
<reference evidence="7 8" key="2">
    <citation type="journal article" date="2018" name="Int. J. Syst. Evol. Microbiol.">
        <title>Marinobacterium aestuarii sp. nov., a benzene-degrading marine bacterium isolated from estuary sediment.</title>
        <authorList>
            <person name="Bae S.S."/>
            <person name="Jung J."/>
            <person name="Chung D."/>
            <person name="Baek K."/>
        </authorList>
    </citation>
    <scope>NUCLEOTIDE SEQUENCE [LARGE SCALE GENOMIC DNA]</scope>
    <source>
        <strain evidence="7 8">ST58-10</strain>
    </source>
</reference>
<evidence type="ECO:0000313" key="8">
    <source>
        <dbReference type="Proteomes" id="UP000078070"/>
    </source>
</evidence>
<dbReference type="InterPro" id="IPR002781">
    <property type="entry name" value="TM_pro_TauE-like"/>
</dbReference>
<evidence type="ECO:0000256" key="2">
    <source>
        <dbReference type="ARBA" id="ARBA00009142"/>
    </source>
</evidence>
<dbReference type="Proteomes" id="UP000078070">
    <property type="component" value="Chromosome"/>
</dbReference>
<keyword evidence="3 6" id="KW-0812">Transmembrane</keyword>
<feature type="transmembrane region" description="Helical" evidence="6">
    <location>
        <begin position="71"/>
        <end position="90"/>
    </location>
</feature>
<proteinExistence type="inferred from homology"/>
<organism evidence="7 8">
    <name type="scientific">Marinobacterium aestuarii</name>
    <dbReference type="NCBI Taxonomy" id="1821621"/>
    <lineage>
        <taxon>Bacteria</taxon>
        <taxon>Pseudomonadati</taxon>
        <taxon>Pseudomonadota</taxon>
        <taxon>Gammaproteobacteria</taxon>
        <taxon>Oceanospirillales</taxon>
        <taxon>Oceanospirillaceae</taxon>
        <taxon>Marinobacterium</taxon>
    </lineage>
</organism>
<feature type="transmembrane region" description="Helical" evidence="6">
    <location>
        <begin position="215"/>
        <end position="235"/>
    </location>
</feature>
<evidence type="ECO:0000313" key="7">
    <source>
        <dbReference type="EMBL" id="ANG62158.1"/>
    </source>
</evidence>
<evidence type="ECO:0000256" key="4">
    <source>
        <dbReference type="ARBA" id="ARBA00022989"/>
    </source>
</evidence>
<dbReference type="EMBL" id="CP015839">
    <property type="protein sequence ID" value="ANG62158.1"/>
    <property type="molecule type" value="Genomic_DNA"/>
</dbReference>
<evidence type="ECO:0000256" key="5">
    <source>
        <dbReference type="ARBA" id="ARBA00023136"/>
    </source>
</evidence>
<evidence type="ECO:0000256" key="3">
    <source>
        <dbReference type="ARBA" id="ARBA00022692"/>
    </source>
</evidence>
<dbReference type="PANTHER" id="PTHR43701">
    <property type="entry name" value="MEMBRANE TRANSPORTER PROTEIN MJ0441-RELATED"/>
    <property type="match status" value="1"/>
</dbReference>
<accession>A0A1A9EWW1</accession>
<feature type="transmembrane region" description="Helical" evidence="6">
    <location>
        <begin position="7"/>
        <end position="24"/>
    </location>
</feature>
<feature type="transmembrane region" description="Helical" evidence="6">
    <location>
        <begin position="30"/>
        <end position="50"/>
    </location>
</feature>
<keyword evidence="6" id="KW-1003">Cell membrane</keyword>
<dbReference type="PANTHER" id="PTHR43701:SF2">
    <property type="entry name" value="MEMBRANE TRANSPORTER PROTEIN YJNA-RELATED"/>
    <property type="match status" value="1"/>
</dbReference>
<sequence>MEFAYSFAGLVVGFIVGLTGIGGGALMTPILIVVFGIAPVVAVSTDLLYAAVTKFGGMWSYARRKMVHWKVVGMLLLGSVPGSLLTLHYLKGLEALESIESLMNMTLGVSLVLTSIAVFLRNQIRERAMRLDGHPLAVHARRWRPLVTTLMGLLLGALVTLSSVGAGALGTAMLIVLYPRLSMPAIVGTDLVHAVVLTSIAGAGHYSMGNVDLTLLVYLLIGSLPGVFLGSHVGVRLSPRVMQPIMGSILFAIGLRFVLAG</sequence>
<feature type="transmembrane region" description="Helical" evidence="6">
    <location>
        <begin position="183"/>
        <end position="203"/>
    </location>
</feature>
<comment type="similarity">
    <text evidence="2 6">Belongs to the 4-toluene sulfonate uptake permease (TSUP) (TC 2.A.102) family.</text>
</comment>
<protein>
    <recommendedName>
        <fullName evidence="6">Probable membrane transporter protein</fullName>
    </recommendedName>
</protein>
<dbReference type="Pfam" id="PF01925">
    <property type="entry name" value="TauE"/>
    <property type="match status" value="1"/>
</dbReference>
<reference evidence="8" key="1">
    <citation type="submission" date="2016-05" db="EMBL/GenBank/DDBJ databases">
        <authorList>
            <person name="Baek K."/>
            <person name="Yang S.-J."/>
        </authorList>
    </citation>
    <scope>NUCLEOTIDE SEQUENCE [LARGE SCALE GENOMIC DNA]</scope>
    <source>
        <strain evidence="8">ST58-10</strain>
    </source>
</reference>